<dbReference type="AlphaFoldDB" id="A0A089ZHS5"/>
<dbReference type="KEGG" id="mfc:BRM9_1172"/>
<dbReference type="Gene3D" id="3.70.10.10">
    <property type="match status" value="1"/>
</dbReference>
<dbReference type="RefSeq" id="WP_048085126.1">
    <property type="nucleotide sequence ID" value="NZ_CP006933.1"/>
</dbReference>
<dbReference type="EMBL" id="CP006933">
    <property type="protein sequence ID" value="AIS31988.1"/>
    <property type="molecule type" value="Genomic_DNA"/>
</dbReference>
<evidence type="ECO:0000313" key="2">
    <source>
        <dbReference type="Proteomes" id="UP000029661"/>
    </source>
</evidence>
<accession>A0A089ZHS5</accession>
<dbReference type="GeneID" id="24792330"/>
<evidence type="ECO:0000313" key="1">
    <source>
        <dbReference type="EMBL" id="AIS31988.1"/>
    </source>
</evidence>
<protein>
    <recommendedName>
        <fullName evidence="3">DNA polymerase sliding clamp</fullName>
    </recommendedName>
</protein>
<name>A0A089ZHS5_METFO</name>
<proteinExistence type="predicted"/>
<evidence type="ECO:0008006" key="3">
    <source>
        <dbReference type="Google" id="ProtNLM"/>
    </source>
</evidence>
<gene>
    <name evidence="1" type="ORF">BRM9_1172</name>
</gene>
<organism evidence="1 2">
    <name type="scientific">Methanobacterium formicicum</name>
    <dbReference type="NCBI Taxonomy" id="2162"/>
    <lineage>
        <taxon>Archaea</taxon>
        <taxon>Methanobacteriati</taxon>
        <taxon>Methanobacteriota</taxon>
        <taxon>Methanomada group</taxon>
        <taxon>Methanobacteria</taxon>
        <taxon>Methanobacteriales</taxon>
        <taxon>Methanobacteriaceae</taxon>
        <taxon>Methanobacterium</taxon>
    </lineage>
</organism>
<dbReference type="Proteomes" id="UP000029661">
    <property type="component" value="Chromosome"/>
</dbReference>
<reference evidence="1 2" key="1">
    <citation type="submission" date="2013-12" db="EMBL/GenBank/DDBJ databases">
        <title>The complete genome sequence of Methanobacterium sp. BRM9.</title>
        <authorList>
            <consortium name="Pastoral Greenhouse Gas Research Consortium"/>
            <person name="Kelly W.J."/>
            <person name="Leahy S.C."/>
            <person name="Perry R."/>
            <person name="Li D."/>
            <person name="Altermann E."/>
            <person name="Lambie S.C."/>
            <person name="Attwood G.T."/>
        </authorList>
    </citation>
    <scope>NUCLEOTIDE SEQUENCE [LARGE SCALE GENOMIC DNA]</scope>
    <source>
        <strain evidence="1 2">BRM9</strain>
    </source>
</reference>
<sequence>MEFEKIYYFKKILSLLKQISRENTFIYSDDILKGVHFATLNTERTIILDVFLSPEEKTEKITSSKKERPKIQKFSFKTGKLFYDIIDTLEKGSIVELDFESKDLNINISYDDIRLESNLNATLDNFIGFPPSNKNTEFILYGEKMAHALNLLSKFRNDLEVTLEDDNLTINSISKLGNTKLTLPGNKSRKKSKNELKKSVYDYEIIKPLLSASKLSEKVKVIFQYNDNIKDNVLIVETSLKDYDGKTKYLFTPKGVSDGTSKFFE</sequence>
<dbReference type="STRING" id="2162.BRM9_1172"/>